<gene>
    <name evidence="19" type="ORF">DCHRY22_LOCUS4166</name>
</gene>
<comment type="similarity">
    <text evidence="5">Belongs to the TMTC family.</text>
</comment>
<dbReference type="PANTHER" id="PTHR44809:SF1">
    <property type="entry name" value="PROTEIN O-MANNOSYL-TRANSFERASE TMTC1"/>
    <property type="match status" value="1"/>
</dbReference>
<comment type="catalytic activity">
    <reaction evidence="14">
        <text>a di-trans,poly-cis-dolichyl beta-D-mannosyl phosphate + L-threonyl-[protein] = 3-O-(alpha-D-mannosyl)-L-threonyl-[protein] + a di-trans,poly-cis-dolichyl phosphate + H(+)</text>
        <dbReference type="Rhea" id="RHEA:53396"/>
        <dbReference type="Rhea" id="RHEA-COMP:11060"/>
        <dbReference type="Rhea" id="RHEA-COMP:13547"/>
        <dbReference type="Rhea" id="RHEA-COMP:19498"/>
        <dbReference type="Rhea" id="RHEA-COMP:19501"/>
        <dbReference type="ChEBI" id="CHEBI:15378"/>
        <dbReference type="ChEBI" id="CHEBI:30013"/>
        <dbReference type="ChEBI" id="CHEBI:57683"/>
        <dbReference type="ChEBI" id="CHEBI:58211"/>
        <dbReference type="ChEBI" id="CHEBI:137323"/>
        <dbReference type="EC" id="2.4.1.109"/>
    </reaction>
</comment>
<dbReference type="Pfam" id="PF13181">
    <property type="entry name" value="TPR_8"/>
    <property type="match status" value="1"/>
</dbReference>
<evidence type="ECO:0000313" key="20">
    <source>
        <dbReference type="Proteomes" id="UP000789524"/>
    </source>
</evidence>
<comment type="subcellular location">
    <subcellularLocation>
        <location evidence="3">Endoplasmic reticulum</location>
    </subcellularLocation>
    <subcellularLocation>
        <location evidence="2">Membrane</location>
        <topology evidence="2">Multi-pass membrane protein</topology>
    </subcellularLocation>
</comment>
<feature type="transmembrane region" description="Helical" evidence="17">
    <location>
        <begin position="373"/>
        <end position="397"/>
    </location>
</feature>
<dbReference type="Gene3D" id="1.25.40.10">
    <property type="entry name" value="Tetratricopeptide repeat domain"/>
    <property type="match status" value="1"/>
</dbReference>
<keyword evidence="9" id="KW-0677">Repeat</keyword>
<dbReference type="SMART" id="SM00028">
    <property type="entry name" value="TPR"/>
    <property type="match status" value="3"/>
</dbReference>
<comment type="catalytic activity">
    <reaction evidence="15">
        <text>a di-trans,poly-cis-dolichyl beta-D-mannosyl phosphate + L-seryl-[protein] = 3-O-(alpha-D-mannosyl)-L-seryl-[protein] + a di-trans,poly-cis-dolichyl phosphate + H(+)</text>
        <dbReference type="Rhea" id="RHEA:17377"/>
        <dbReference type="Rhea" id="RHEA-COMP:9863"/>
        <dbReference type="Rhea" id="RHEA-COMP:13546"/>
        <dbReference type="Rhea" id="RHEA-COMP:19498"/>
        <dbReference type="Rhea" id="RHEA-COMP:19501"/>
        <dbReference type="ChEBI" id="CHEBI:15378"/>
        <dbReference type="ChEBI" id="CHEBI:29999"/>
        <dbReference type="ChEBI" id="CHEBI:57683"/>
        <dbReference type="ChEBI" id="CHEBI:58211"/>
        <dbReference type="ChEBI" id="CHEBI:137321"/>
        <dbReference type="EC" id="2.4.1.109"/>
    </reaction>
</comment>
<feature type="domain" description="DUF1736" evidence="18">
    <location>
        <begin position="281"/>
        <end position="353"/>
    </location>
</feature>
<evidence type="ECO:0000313" key="19">
    <source>
        <dbReference type="EMBL" id="CAG9562901.1"/>
    </source>
</evidence>
<feature type="transmembrane region" description="Helical" evidence="17">
    <location>
        <begin position="403"/>
        <end position="422"/>
    </location>
</feature>
<reference evidence="19" key="1">
    <citation type="submission" date="2021-09" db="EMBL/GenBank/DDBJ databases">
        <authorList>
            <person name="Martin H S."/>
        </authorList>
    </citation>
    <scope>NUCLEOTIDE SEQUENCE</scope>
</reference>
<evidence type="ECO:0000256" key="10">
    <source>
        <dbReference type="ARBA" id="ARBA00022803"/>
    </source>
</evidence>
<feature type="transmembrane region" description="Helical" evidence="17">
    <location>
        <begin position="257"/>
        <end position="278"/>
    </location>
</feature>
<accession>A0A8J2QHL4</accession>
<feature type="repeat" description="TPR" evidence="16">
    <location>
        <begin position="535"/>
        <end position="568"/>
    </location>
</feature>
<sequence>MCKCRNVTLKSPRTSPKMKRRLAIVKEEKRSPKSICNSDLAIYTMVISTAVLSYVNSLNGDFVHDDIPAIVTNGDVLGRSSIRELFLNDFWGTAMVDPNSHKSYRPLTTLSFRINYALTGLKPWWWHACNVLLHAACCALVARACVTIARLQRPFAALAALLFAVHPIHTEAVAGVVGRADVLACIFFLSSLLVYHRPTSNKKCVWLSIILGALSMLAKETGVTILFLNLAIDFYRCWPFVKRSLCTLKFEKKCSGLSIRTTKVLVSLALLVSLRLALLQGTWPTFSPQDNPASFHPSFFVRLMTFCYLAAFNWWLLLCPWSLSHDWQMGSVPLIASGWDPRNLLTCAAFGALLVLCYRCVTDLDVQRHTPAVIGLLLLVVPFVPASNLLVTVGFVIAERILYIPSVGSVIITAYGVQLMWYSKPGTKLCLIVGLAVLAASGVARTYRRNADWKDRSTLLRADLVTLPQNAKLHYNFGNFLRETEQQDNAIKHYKEALRLWPTYASAHNNIGTLSNAENAEQHFLSAISHNRYHVNAHYNLAKLYKKSGRINQAVRMLERCVVLQPRFVQAYIELLSLKPEPEKARILARVVELEPNNWEHYILYGNWYRNKGLPGAAAKYFVEATRLSFRNRNVEKAMRGDLISLRSTALVYRSLGQKSRVLQLLTRWHTWRRGWPSTAAAHMYLQEWRLRMELEGRVQIYSKAVNPTKSKTCFDHSQLAVGSATDSEENNSKYEDRIKEEQVRDNTEVAFVTKLTVDRTCDRKTCEGKRDLSVSTQIKTTHNKSEIGHKEKKCTHRKEKNGKNMMRDIAAPLSEHILMKTF</sequence>
<feature type="repeat" description="TPR" evidence="16">
    <location>
        <begin position="471"/>
        <end position="504"/>
    </location>
</feature>
<feature type="transmembrane region" description="Helical" evidence="17">
    <location>
        <begin position="176"/>
        <end position="195"/>
    </location>
</feature>
<evidence type="ECO:0000259" key="18">
    <source>
        <dbReference type="Pfam" id="PF08409"/>
    </source>
</evidence>
<evidence type="ECO:0000256" key="11">
    <source>
        <dbReference type="ARBA" id="ARBA00022824"/>
    </source>
</evidence>
<feature type="transmembrane region" description="Helical" evidence="17">
    <location>
        <begin position="299"/>
        <end position="323"/>
    </location>
</feature>
<dbReference type="SUPFAM" id="SSF48452">
    <property type="entry name" value="TPR-like"/>
    <property type="match status" value="1"/>
</dbReference>
<feature type="transmembrane region" description="Helical" evidence="17">
    <location>
        <begin position="207"/>
        <end position="232"/>
    </location>
</feature>
<dbReference type="OrthoDB" id="1658288at2759"/>
<keyword evidence="13 17" id="KW-0472">Membrane</keyword>
<dbReference type="GO" id="GO:0004169">
    <property type="term" value="F:dolichyl-phosphate-mannose-protein mannosyltransferase activity"/>
    <property type="evidence" value="ECO:0007669"/>
    <property type="project" value="UniProtKB-EC"/>
</dbReference>
<evidence type="ECO:0000256" key="5">
    <source>
        <dbReference type="ARBA" id="ARBA00007882"/>
    </source>
</evidence>
<dbReference type="InterPro" id="IPR013618">
    <property type="entry name" value="TMTC_DUF1736"/>
</dbReference>
<dbReference type="GO" id="GO:0005783">
    <property type="term" value="C:endoplasmic reticulum"/>
    <property type="evidence" value="ECO:0007669"/>
    <property type="project" value="UniProtKB-SubCell"/>
</dbReference>
<dbReference type="InterPro" id="IPR019734">
    <property type="entry name" value="TPR_rpt"/>
</dbReference>
<proteinExistence type="inferred from homology"/>
<dbReference type="InterPro" id="IPR011990">
    <property type="entry name" value="TPR-like_helical_dom_sf"/>
</dbReference>
<evidence type="ECO:0000256" key="6">
    <source>
        <dbReference type="ARBA" id="ARBA00012839"/>
    </source>
</evidence>
<comment type="caution">
    <text evidence="19">The sequence shown here is derived from an EMBL/GenBank/DDBJ whole genome shotgun (WGS) entry which is preliminary data.</text>
</comment>
<dbReference type="EMBL" id="CAKASE010000049">
    <property type="protein sequence ID" value="CAG9562901.1"/>
    <property type="molecule type" value="Genomic_DNA"/>
</dbReference>
<evidence type="ECO:0000256" key="3">
    <source>
        <dbReference type="ARBA" id="ARBA00004240"/>
    </source>
</evidence>
<feature type="transmembrane region" description="Helical" evidence="17">
    <location>
        <begin position="343"/>
        <end position="361"/>
    </location>
</feature>
<evidence type="ECO:0000256" key="7">
    <source>
        <dbReference type="ARBA" id="ARBA00022679"/>
    </source>
</evidence>
<keyword evidence="7" id="KW-0808">Transferase</keyword>
<evidence type="ECO:0000256" key="14">
    <source>
        <dbReference type="ARBA" id="ARBA00045085"/>
    </source>
</evidence>
<evidence type="ECO:0000256" key="2">
    <source>
        <dbReference type="ARBA" id="ARBA00004141"/>
    </source>
</evidence>
<dbReference type="UniPathway" id="UPA00378"/>
<dbReference type="InterPro" id="IPR052943">
    <property type="entry name" value="TMTC_O-mannosyl-trnsfr"/>
</dbReference>
<evidence type="ECO:0000256" key="15">
    <source>
        <dbReference type="ARBA" id="ARBA00045102"/>
    </source>
</evidence>
<keyword evidence="11" id="KW-0256">Endoplasmic reticulum</keyword>
<evidence type="ECO:0000256" key="4">
    <source>
        <dbReference type="ARBA" id="ARBA00004922"/>
    </source>
</evidence>
<dbReference type="Pfam" id="PF08409">
    <property type="entry name" value="TMTC_DUF1736"/>
    <property type="match status" value="1"/>
</dbReference>
<evidence type="ECO:0000256" key="16">
    <source>
        <dbReference type="PROSITE-ProRule" id="PRU00339"/>
    </source>
</evidence>
<evidence type="ECO:0000256" key="13">
    <source>
        <dbReference type="ARBA" id="ARBA00023136"/>
    </source>
</evidence>
<evidence type="ECO:0000256" key="12">
    <source>
        <dbReference type="ARBA" id="ARBA00022989"/>
    </source>
</evidence>
<organism evidence="19 20">
    <name type="scientific">Danaus chrysippus</name>
    <name type="common">African queen</name>
    <dbReference type="NCBI Taxonomy" id="151541"/>
    <lineage>
        <taxon>Eukaryota</taxon>
        <taxon>Metazoa</taxon>
        <taxon>Ecdysozoa</taxon>
        <taxon>Arthropoda</taxon>
        <taxon>Hexapoda</taxon>
        <taxon>Insecta</taxon>
        <taxon>Pterygota</taxon>
        <taxon>Neoptera</taxon>
        <taxon>Endopterygota</taxon>
        <taxon>Lepidoptera</taxon>
        <taxon>Glossata</taxon>
        <taxon>Ditrysia</taxon>
        <taxon>Papilionoidea</taxon>
        <taxon>Nymphalidae</taxon>
        <taxon>Danainae</taxon>
        <taxon>Danaini</taxon>
        <taxon>Danaina</taxon>
        <taxon>Danaus</taxon>
        <taxon>Anosia</taxon>
    </lineage>
</organism>
<keyword evidence="10 16" id="KW-0802">TPR repeat</keyword>
<dbReference type="AlphaFoldDB" id="A0A8J2QHL4"/>
<evidence type="ECO:0000256" key="8">
    <source>
        <dbReference type="ARBA" id="ARBA00022692"/>
    </source>
</evidence>
<keyword evidence="20" id="KW-1185">Reference proteome</keyword>
<keyword evidence="12 17" id="KW-1133">Transmembrane helix</keyword>
<dbReference type="Pfam" id="PF13414">
    <property type="entry name" value="TPR_11"/>
    <property type="match status" value="1"/>
</dbReference>
<dbReference type="GO" id="GO:0016020">
    <property type="term" value="C:membrane"/>
    <property type="evidence" value="ECO:0007669"/>
    <property type="project" value="UniProtKB-SubCell"/>
</dbReference>
<protein>
    <recommendedName>
        <fullName evidence="6">dolichyl-phosphate-mannose--protein mannosyltransferase</fullName>
        <ecNumber evidence="6">2.4.1.109</ecNumber>
    </recommendedName>
</protein>
<keyword evidence="8 17" id="KW-0812">Transmembrane</keyword>
<evidence type="ECO:0000256" key="17">
    <source>
        <dbReference type="SAM" id="Phobius"/>
    </source>
</evidence>
<dbReference type="Proteomes" id="UP000789524">
    <property type="component" value="Unassembled WGS sequence"/>
</dbReference>
<dbReference type="PROSITE" id="PS50005">
    <property type="entry name" value="TPR"/>
    <property type="match status" value="2"/>
</dbReference>
<dbReference type="PANTHER" id="PTHR44809">
    <property type="match status" value="1"/>
</dbReference>
<name>A0A8J2QHL4_9NEOP</name>
<comment type="function">
    <text evidence="1">Transfers mannosyl residues to the hydroxyl group of serine or threonine residues.</text>
</comment>
<comment type="pathway">
    <text evidence="4">Protein modification; protein glycosylation.</text>
</comment>
<evidence type="ECO:0000256" key="1">
    <source>
        <dbReference type="ARBA" id="ARBA00003582"/>
    </source>
</evidence>
<dbReference type="EC" id="2.4.1.109" evidence="6"/>
<evidence type="ECO:0000256" key="9">
    <source>
        <dbReference type="ARBA" id="ARBA00022737"/>
    </source>
</evidence>